<dbReference type="AlphaFoldDB" id="A0A4V0YY20"/>
<dbReference type="Pfam" id="PF00561">
    <property type="entry name" value="Abhydrolase_1"/>
    <property type="match status" value="1"/>
</dbReference>
<dbReference type="KEGG" id="kbs:EPA93_01270"/>
<dbReference type="EMBL" id="CP035758">
    <property type="protein sequence ID" value="QBD74691.1"/>
    <property type="molecule type" value="Genomic_DNA"/>
</dbReference>
<protein>
    <submittedName>
        <fullName evidence="2">Alpha/beta hydrolase</fullName>
    </submittedName>
</protein>
<dbReference type="GO" id="GO:0016020">
    <property type="term" value="C:membrane"/>
    <property type="evidence" value="ECO:0007669"/>
    <property type="project" value="TreeGrafter"/>
</dbReference>
<dbReference type="Proteomes" id="UP000290365">
    <property type="component" value="Chromosome"/>
</dbReference>
<dbReference type="OrthoDB" id="9773293at2"/>
<dbReference type="Gene3D" id="3.40.50.1820">
    <property type="entry name" value="alpha/beta hydrolase"/>
    <property type="match status" value="1"/>
</dbReference>
<dbReference type="InterPro" id="IPR029058">
    <property type="entry name" value="AB_hydrolase_fold"/>
</dbReference>
<dbReference type="PANTHER" id="PTHR43798:SF33">
    <property type="entry name" value="HYDROLASE, PUTATIVE (AFU_ORTHOLOGUE AFUA_2G14860)-RELATED"/>
    <property type="match status" value="1"/>
</dbReference>
<proteinExistence type="predicted"/>
<organism evidence="2 3">
    <name type="scientific">Ktedonosporobacter rubrisoli</name>
    <dbReference type="NCBI Taxonomy" id="2509675"/>
    <lineage>
        <taxon>Bacteria</taxon>
        <taxon>Bacillati</taxon>
        <taxon>Chloroflexota</taxon>
        <taxon>Ktedonobacteria</taxon>
        <taxon>Ktedonobacterales</taxon>
        <taxon>Ktedonosporobacteraceae</taxon>
        <taxon>Ktedonosporobacter</taxon>
    </lineage>
</organism>
<dbReference type="SUPFAM" id="SSF53474">
    <property type="entry name" value="alpha/beta-Hydrolases"/>
    <property type="match status" value="1"/>
</dbReference>
<dbReference type="PANTHER" id="PTHR43798">
    <property type="entry name" value="MONOACYLGLYCEROL LIPASE"/>
    <property type="match status" value="1"/>
</dbReference>
<sequence>MINKRKILSEIYIEPRTVVTEKGPIEFDLSGTQGPVILSVHGGIGGLDQARLITNWLDNNSYRLLCPSRPGYLGTPLKSGKTFEAQADLLAALLDHLQIESVGVVCLSAGGPPAYQFAIRHPERIWGLVAIDSVSGIYYPPTGVGPMTEAIFMSNAGQRFSQMLMERFPKLLLGEAFRGIGYFTKEQAKRQVEHVLNEPQALAWMKALLETMYPYSKRKQGNINDMEEFLKSTHLQLEQIQCPSLIIHGTHDADVKFFDGVYAYEHIPGAVRYWIEEGDHTGFWLSQHAEQAQEYARAFLKKHAPDEL</sequence>
<dbReference type="RefSeq" id="WP_129885290.1">
    <property type="nucleotide sequence ID" value="NZ_CP035758.1"/>
</dbReference>
<dbReference type="InterPro" id="IPR050266">
    <property type="entry name" value="AB_hydrolase_sf"/>
</dbReference>
<dbReference type="GO" id="GO:0016787">
    <property type="term" value="F:hydrolase activity"/>
    <property type="evidence" value="ECO:0007669"/>
    <property type="project" value="UniProtKB-KW"/>
</dbReference>
<feature type="domain" description="AB hydrolase-1" evidence="1">
    <location>
        <begin position="35"/>
        <end position="284"/>
    </location>
</feature>
<keyword evidence="2" id="KW-0378">Hydrolase</keyword>
<keyword evidence="3" id="KW-1185">Reference proteome</keyword>
<evidence type="ECO:0000313" key="3">
    <source>
        <dbReference type="Proteomes" id="UP000290365"/>
    </source>
</evidence>
<dbReference type="InterPro" id="IPR000073">
    <property type="entry name" value="AB_hydrolase_1"/>
</dbReference>
<name>A0A4V0YY20_KTERU</name>
<evidence type="ECO:0000313" key="2">
    <source>
        <dbReference type="EMBL" id="QBD74691.1"/>
    </source>
</evidence>
<reference evidence="2 3" key="1">
    <citation type="submission" date="2019-01" db="EMBL/GenBank/DDBJ databases">
        <title>Ktedonosporobacter rubrisoli SCAWS-G2.</title>
        <authorList>
            <person name="Huang Y."/>
            <person name="Yan B."/>
        </authorList>
    </citation>
    <scope>NUCLEOTIDE SEQUENCE [LARGE SCALE GENOMIC DNA]</scope>
    <source>
        <strain evidence="2 3">SCAWS-G2</strain>
    </source>
</reference>
<gene>
    <name evidence="2" type="ORF">EPA93_01270</name>
</gene>
<evidence type="ECO:0000259" key="1">
    <source>
        <dbReference type="Pfam" id="PF00561"/>
    </source>
</evidence>
<accession>A0A4V0YY20</accession>